<dbReference type="Proteomes" id="UP000183077">
    <property type="component" value="Unassembled WGS sequence"/>
</dbReference>
<gene>
    <name evidence="1" type="ORF">SAMN04488018_10920</name>
</gene>
<dbReference type="RefSeq" id="WP_167357246.1">
    <property type="nucleotide sequence ID" value="NZ_FNYS01000009.1"/>
</dbReference>
<protein>
    <submittedName>
        <fullName evidence="1">Uncharacterized protein</fullName>
    </submittedName>
</protein>
<evidence type="ECO:0000313" key="2">
    <source>
        <dbReference type="Proteomes" id="UP000183077"/>
    </source>
</evidence>
<organism evidence="1 2">
    <name type="scientific">Myroides marinus</name>
    <dbReference type="NCBI Taxonomy" id="703342"/>
    <lineage>
        <taxon>Bacteria</taxon>
        <taxon>Pseudomonadati</taxon>
        <taxon>Bacteroidota</taxon>
        <taxon>Flavobacteriia</taxon>
        <taxon>Flavobacteriales</taxon>
        <taxon>Flavobacteriaceae</taxon>
        <taxon>Myroides</taxon>
    </lineage>
</organism>
<sequence>MSIKTWSEVKDEVFGPIGDEQRDEVEREVAIFKERLLKRKAKEENSIE</sequence>
<name>A0A1H6V9C5_9FLAO</name>
<accession>A0A1H6V9C5</accession>
<reference evidence="1 2" key="1">
    <citation type="submission" date="2016-10" db="EMBL/GenBank/DDBJ databases">
        <authorList>
            <person name="de Groot N.N."/>
        </authorList>
    </citation>
    <scope>NUCLEOTIDE SEQUENCE [LARGE SCALE GENOMIC DNA]</scope>
    <source>
        <strain evidence="1 2">DSM 23048</strain>
    </source>
</reference>
<dbReference type="EMBL" id="FNYS01000009">
    <property type="protein sequence ID" value="SEJ00426.1"/>
    <property type="molecule type" value="Genomic_DNA"/>
</dbReference>
<dbReference type="GeneID" id="82258950"/>
<proteinExistence type="predicted"/>
<dbReference type="AlphaFoldDB" id="A0A1H6V9C5"/>
<evidence type="ECO:0000313" key="1">
    <source>
        <dbReference type="EMBL" id="SEJ00426.1"/>
    </source>
</evidence>